<organism evidence="2 3">
    <name type="scientific">Bacillus daqingensis</name>
    <dbReference type="NCBI Taxonomy" id="872396"/>
    <lineage>
        <taxon>Bacteria</taxon>
        <taxon>Bacillati</taxon>
        <taxon>Bacillota</taxon>
        <taxon>Bacilli</taxon>
        <taxon>Bacillales</taxon>
        <taxon>Bacillaceae</taxon>
        <taxon>Bacillus</taxon>
    </lineage>
</organism>
<keyword evidence="1" id="KW-1133">Transmembrane helix</keyword>
<evidence type="ECO:0000313" key="2">
    <source>
        <dbReference type="EMBL" id="MFC4737700.1"/>
    </source>
</evidence>
<evidence type="ECO:0000313" key="3">
    <source>
        <dbReference type="Proteomes" id="UP001595896"/>
    </source>
</evidence>
<dbReference type="EMBL" id="JBHSGK010000013">
    <property type="protein sequence ID" value="MFC4737700.1"/>
    <property type="molecule type" value="Genomic_DNA"/>
</dbReference>
<gene>
    <name evidence="2" type="ORF">ACFO4L_13935</name>
</gene>
<accession>A0ABV9P0A1</accession>
<protein>
    <submittedName>
        <fullName evidence="2">Uncharacterized protein</fullName>
    </submittedName>
</protein>
<reference evidence="3" key="1">
    <citation type="journal article" date="2019" name="Int. J. Syst. Evol. Microbiol.">
        <title>The Global Catalogue of Microorganisms (GCM) 10K type strain sequencing project: providing services to taxonomists for standard genome sequencing and annotation.</title>
        <authorList>
            <consortium name="The Broad Institute Genomics Platform"/>
            <consortium name="The Broad Institute Genome Sequencing Center for Infectious Disease"/>
            <person name="Wu L."/>
            <person name="Ma J."/>
        </authorList>
    </citation>
    <scope>NUCLEOTIDE SEQUENCE [LARGE SCALE GENOMIC DNA]</scope>
    <source>
        <strain evidence="3">JCM 12165</strain>
    </source>
</reference>
<sequence>MSEVRCPSCRSRDVKVIERWQYMFMMSVLPVVVTTAVGILFTPLFLLFIPAILLTNDLIARRKTPMMICRSCRRTTREAQHQTR</sequence>
<keyword evidence="3" id="KW-1185">Reference proteome</keyword>
<keyword evidence="1" id="KW-0472">Membrane</keyword>
<dbReference type="RefSeq" id="WP_377910288.1">
    <property type="nucleotide sequence ID" value="NZ_JBHSGK010000013.1"/>
</dbReference>
<keyword evidence="1" id="KW-0812">Transmembrane</keyword>
<name>A0ABV9P0A1_9BACI</name>
<proteinExistence type="predicted"/>
<comment type="caution">
    <text evidence="2">The sequence shown here is derived from an EMBL/GenBank/DDBJ whole genome shotgun (WGS) entry which is preliminary data.</text>
</comment>
<evidence type="ECO:0000256" key="1">
    <source>
        <dbReference type="SAM" id="Phobius"/>
    </source>
</evidence>
<feature type="transmembrane region" description="Helical" evidence="1">
    <location>
        <begin position="20"/>
        <end position="53"/>
    </location>
</feature>
<dbReference type="Proteomes" id="UP001595896">
    <property type="component" value="Unassembled WGS sequence"/>
</dbReference>